<keyword evidence="1" id="KW-0812">Transmembrane</keyword>
<accession>A0AAW1S0B5</accession>
<dbReference type="AlphaFoldDB" id="A0AAW1S0B5"/>
<dbReference type="Pfam" id="PF04982">
    <property type="entry name" value="TM_HPP"/>
    <property type="match status" value="1"/>
</dbReference>
<feature type="transmembrane region" description="Helical" evidence="1">
    <location>
        <begin position="73"/>
        <end position="90"/>
    </location>
</feature>
<organism evidence="3 4">
    <name type="scientific">Elliptochloris bilobata</name>
    <dbReference type="NCBI Taxonomy" id="381761"/>
    <lineage>
        <taxon>Eukaryota</taxon>
        <taxon>Viridiplantae</taxon>
        <taxon>Chlorophyta</taxon>
        <taxon>core chlorophytes</taxon>
        <taxon>Trebouxiophyceae</taxon>
        <taxon>Trebouxiophyceae incertae sedis</taxon>
        <taxon>Elliptochloris clade</taxon>
        <taxon>Elliptochloris</taxon>
    </lineage>
</organism>
<keyword evidence="1" id="KW-0472">Membrane</keyword>
<evidence type="ECO:0000256" key="1">
    <source>
        <dbReference type="SAM" id="Phobius"/>
    </source>
</evidence>
<sequence>MKGGLDTPVPVPPMLDLFWSWLGAFLGILLVGGLNQWLASNYNLPLLIASFGASAVLIFGAVDSKLAQPRNFIGGQVLSAVVGCIVHLVLGRIVWLSGAVGMSLALLAMMLTKTTHPPGGATALIASAINPTEKWQGFFFVLSVTVGSIGMLIVALLVNNLHHQNRYPTFWF</sequence>
<gene>
    <name evidence="3" type="ORF">WJX81_000814</name>
</gene>
<reference evidence="3 4" key="1">
    <citation type="journal article" date="2024" name="Nat. Commun.">
        <title>Phylogenomics reveals the evolutionary origins of lichenization in chlorophyte algae.</title>
        <authorList>
            <person name="Puginier C."/>
            <person name="Libourel C."/>
            <person name="Otte J."/>
            <person name="Skaloud P."/>
            <person name="Haon M."/>
            <person name="Grisel S."/>
            <person name="Petersen M."/>
            <person name="Berrin J.G."/>
            <person name="Delaux P.M."/>
            <person name="Dal Grande F."/>
            <person name="Keller J."/>
        </authorList>
    </citation>
    <scope>NUCLEOTIDE SEQUENCE [LARGE SCALE GENOMIC DNA]</scope>
    <source>
        <strain evidence="3 4">SAG 245.80</strain>
    </source>
</reference>
<comment type="caution">
    <text evidence="3">The sequence shown here is derived from an EMBL/GenBank/DDBJ whole genome shotgun (WGS) entry which is preliminary data.</text>
</comment>
<evidence type="ECO:0000313" key="4">
    <source>
        <dbReference type="Proteomes" id="UP001445335"/>
    </source>
</evidence>
<dbReference type="EMBL" id="JALJOU010000016">
    <property type="protein sequence ID" value="KAK9839416.1"/>
    <property type="molecule type" value="Genomic_DNA"/>
</dbReference>
<name>A0AAW1S0B5_9CHLO</name>
<protein>
    <recommendedName>
        <fullName evidence="2">HPP transmembrane region domain-containing protein</fullName>
    </recommendedName>
</protein>
<feature type="transmembrane region" description="Helical" evidence="1">
    <location>
        <begin position="135"/>
        <end position="158"/>
    </location>
</feature>
<dbReference type="Proteomes" id="UP001445335">
    <property type="component" value="Unassembled WGS sequence"/>
</dbReference>
<dbReference type="InterPro" id="IPR007065">
    <property type="entry name" value="HPP"/>
</dbReference>
<dbReference type="InterPro" id="IPR058581">
    <property type="entry name" value="TM_HPP"/>
</dbReference>
<dbReference type="PANTHER" id="PTHR33741">
    <property type="entry name" value="TRANSMEMBRANE PROTEIN DDB_G0269096-RELATED"/>
    <property type="match status" value="1"/>
</dbReference>
<evidence type="ECO:0000313" key="3">
    <source>
        <dbReference type="EMBL" id="KAK9839416.1"/>
    </source>
</evidence>
<feature type="transmembrane region" description="Helical" evidence="1">
    <location>
        <begin position="18"/>
        <end position="35"/>
    </location>
</feature>
<feature type="domain" description="HPP transmembrane region" evidence="2">
    <location>
        <begin position="11"/>
        <end position="168"/>
    </location>
</feature>
<keyword evidence="4" id="KW-1185">Reference proteome</keyword>
<feature type="transmembrane region" description="Helical" evidence="1">
    <location>
        <begin position="42"/>
        <end position="61"/>
    </location>
</feature>
<evidence type="ECO:0000259" key="2">
    <source>
        <dbReference type="Pfam" id="PF04982"/>
    </source>
</evidence>
<keyword evidence="1" id="KW-1133">Transmembrane helix</keyword>
<proteinExistence type="predicted"/>
<dbReference type="PANTHER" id="PTHR33741:SF5">
    <property type="entry name" value="TRANSMEMBRANE PROTEIN DDB_G0269096-RELATED"/>
    <property type="match status" value="1"/>
</dbReference>
<feature type="transmembrane region" description="Helical" evidence="1">
    <location>
        <begin position="95"/>
        <end position="115"/>
    </location>
</feature>